<name>A0A225DG50_9BACT</name>
<dbReference type="RefSeq" id="WP_088258379.1">
    <property type="nucleotide sequence ID" value="NZ_NIDE01000014.1"/>
</dbReference>
<feature type="chain" id="PRO_5012533464" description="DUF5666 domain-containing protein" evidence="1">
    <location>
        <begin position="19"/>
        <end position="129"/>
    </location>
</feature>
<sequence>MRCLIALVLFVPAAIAAAADAEKPLTPVEARKQIGKEITVEMEVKSAKNALEKRGEIYLDSEENFRDEKNFAVVVTKKGAESLKAAGIDDPADHFRGKTIKAKGTVSEKDGVPRIEIDEADQIKIPEKK</sequence>
<gene>
    <name evidence="2" type="ORF">FRUB_07744</name>
</gene>
<proteinExistence type="predicted"/>
<reference evidence="3" key="1">
    <citation type="submission" date="2017-06" db="EMBL/GenBank/DDBJ databases">
        <title>Genome analysis of Fimbriiglobus ruber SP5, the first member of the order Planctomycetales with confirmed chitinolytic capability.</title>
        <authorList>
            <person name="Ravin N.V."/>
            <person name="Rakitin A.L."/>
            <person name="Ivanova A.A."/>
            <person name="Beletsky A.V."/>
            <person name="Kulichevskaya I.S."/>
            <person name="Mardanov A.V."/>
            <person name="Dedysh S.N."/>
        </authorList>
    </citation>
    <scope>NUCLEOTIDE SEQUENCE [LARGE SCALE GENOMIC DNA]</scope>
    <source>
        <strain evidence="3">SP5</strain>
    </source>
</reference>
<evidence type="ECO:0000256" key="1">
    <source>
        <dbReference type="SAM" id="SignalP"/>
    </source>
</evidence>
<evidence type="ECO:0000313" key="3">
    <source>
        <dbReference type="Proteomes" id="UP000214646"/>
    </source>
</evidence>
<evidence type="ECO:0000313" key="2">
    <source>
        <dbReference type="EMBL" id="OWK38624.1"/>
    </source>
</evidence>
<keyword evidence="1" id="KW-0732">Signal</keyword>
<dbReference type="EMBL" id="NIDE01000014">
    <property type="protein sequence ID" value="OWK38624.1"/>
    <property type="molecule type" value="Genomic_DNA"/>
</dbReference>
<keyword evidence="3" id="KW-1185">Reference proteome</keyword>
<dbReference type="OrthoDB" id="284627at2"/>
<protein>
    <recommendedName>
        <fullName evidence="4">DUF5666 domain-containing protein</fullName>
    </recommendedName>
</protein>
<dbReference type="AlphaFoldDB" id="A0A225DG50"/>
<organism evidence="2 3">
    <name type="scientific">Fimbriiglobus ruber</name>
    <dbReference type="NCBI Taxonomy" id="1908690"/>
    <lineage>
        <taxon>Bacteria</taxon>
        <taxon>Pseudomonadati</taxon>
        <taxon>Planctomycetota</taxon>
        <taxon>Planctomycetia</taxon>
        <taxon>Gemmatales</taxon>
        <taxon>Gemmataceae</taxon>
        <taxon>Fimbriiglobus</taxon>
    </lineage>
</organism>
<evidence type="ECO:0008006" key="4">
    <source>
        <dbReference type="Google" id="ProtNLM"/>
    </source>
</evidence>
<dbReference type="Proteomes" id="UP000214646">
    <property type="component" value="Unassembled WGS sequence"/>
</dbReference>
<comment type="caution">
    <text evidence="2">The sequence shown here is derived from an EMBL/GenBank/DDBJ whole genome shotgun (WGS) entry which is preliminary data.</text>
</comment>
<feature type="signal peptide" evidence="1">
    <location>
        <begin position="1"/>
        <end position="18"/>
    </location>
</feature>
<accession>A0A225DG50</accession>